<accession>A0A2T1AF08</accession>
<evidence type="ECO:0000313" key="2">
    <source>
        <dbReference type="Proteomes" id="UP000237718"/>
    </source>
</evidence>
<organism evidence="1 2">
    <name type="scientific">Tritonibacter scottomollicae</name>
    <name type="common">Epibacterium scottomollicae</name>
    <dbReference type="NCBI Taxonomy" id="483013"/>
    <lineage>
        <taxon>Bacteria</taxon>
        <taxon>Pseudomonadati</taxon>
        <taxon>Pseudomonadota</taxon>
        <taxon>Alphaproteobacteria</taxon>
        <taxon>Rhodobacterales</taxon>
        <taxon>Paracoccaceae</taxon>
        <taxon>Tritonibacter</taxon>
    </lineage>
</organism>
<dbReference type="InterPro" id="IPR023214">
    <property type="entry name" value="HAD_sf"/>
</dbReference>
<dbReference type="Gene3D" id="3.40.50.1000">
    <property type="entry name" value="HAD superfamily/HAD-like"/>
    <property type="match status" value="1"/>
</dbReference>
<dbReference type="InterPro" id="IPR006439">
    <property type="entry name" value="HAD-SF_hydro_IA"/>
</dbReference>
<proteinExistence type="predicted"/>
<dbReference type="AlphaFoldDB" id="A0A2T1AF08"/>
<dbReference type="CDD" id="cd07505">
    <property type="entry name" value="HAD_BPGM-like"/>
    <property type="match status" value="1"/>
</dbReference>
<keyword evidence="1" id="KW-0378">Hydrolase</keyword>
<dbReference type="SFLD" id="SFLDS00003">
    <property type="entry name" value="Haloacid_Dehalogenase"/>
    <property type="match status" value="1"/>
</dbReference>
<sequence length="229" mass="24495">MPAAYLFDMDGLLLDTERLTMEGFLDCAPLVQRDAAEMRAFFTTLVGLTARRSQHLMAEFCGPEADLDAISAHWERSCERRLADGVPIKPTVADTLAGLSGQGVQMAVVTSTDGARARHHLKRAGLLAHFSFVLGGDEVSATKPDPAPYLEAAARFGFDPKLCAAFEDSDHGLTAAATAGCFAVQIPDLRPPGRPFPQLGQAFASTLQDAVTHAQGHFQQRCRASAPSV</sequence>
<dbReference type="SUPFAM" id="SSF56784">
    <property type="entry name" value="HAD-like"/>
    <property type="match status" value="1"/>
</dbReference>
<dbReference type="Pfam" id="PF13419">
    <property type="entry name" value="HAD_2"/>
    <property type="match status" value="1"/>
</dbReference>
<comment type="caution">
    <text evidence="1">The sequence shown here is derived from an EMBL/GenBank/DDBJ whole genome shotgun (WGS) entry which is preliminary data.</text>
</comment>
<dbReference type="InterPro" id="IPR023198">
    <property type="entry name" value="PGP-like_dom2"/>
</dbReference>
<gene>
    <name evidence="1" type="ORF">CLV89_10725</name>
</gene>
<dbReference type="NCBIfam" id="TIGR01509">
    <property type="entry name" value="HAD-SF-IA-v3"/>
    <property type="match status" value="1"/>
</dbReference>
<dbReference type="RefSeq" id="WP_106163965.1">
    <property type="nucleotide sequence ID" value="NZ_PVUF01000007.1"/>
</dbReference>
<dbReference type="GO" id="GO:0016787">
    <property type="term" value="F:hydrolase activity"/>
    <property type="evidence" value="ECO:0007669"/>
    <property type="project" value="UniProtKB-KW"/>
</dbReference>
<dbReference type="Gene3D" id="1.10.150.240">
    <property type="entry name" value="Putative phosphatase, domain 2"/>
    <property type="match status" value="1"/>
</dbReference>
<evidence type="ECO:0000313" key="1">
    <source>
        <dbReference type="EMBL" id="PRZ47180.1"/>
    </source>
</evidence>
<dbReference type="InterPro" id="IPR041492">
    <property type="entry name" value="HAD_2"/>
</dbReference>
<dbReference type="InterPro" id="IPR036412">
    <property type="entry name" value="HAD-like_sf"/>
</dbReference>
<dbReference type="EMBL" id="PVUF01000007">
    <property type="protein sequence ID" value="PRZ47180.1"/>
    <property type="molecule type" value="Genomic_DNA"/>
</dbReference>
<dbReference type="OrthoDB" id="9782449at2"/>
<dbReference type="PANTHER" id="PTHR18901:SF38">
    <property type="entry name" value="PSEUDOURIDINE-5'-PHOSPHATASE"/>
    <property type="match status" value="1"/>
</dbReference>
<reference evidence="1 2" key="1">
    <citation type="submission" date="2018-03" db="EMBL/GenBank/DDBJ databases">
        <title>Genomic Encyclopedia of Archaeal and Bacterial Type Strains, Phase II (KMG-II): from individual species to whole genera.</title>
        <authorList>
            <person name="Goeker M."/>
        </authorList>
    </citation>
    <scope>NUCLEOTIDE SEQUENCE [LARGE SCALE GENOMIC DNA]</scope>
    <source>
        <strain evidence="1 2">DSM 25328</strain>
    </source>
</reference>
<protein>
    <submittedName>
        <fullName evidence="1">HAD superfamily hydrolase (TIGR01509 family)</fullName>
    </submittedName>
</protein>
<dbReference type="PRINTS" id="PR00413">
    <property type="entry name" value="HADHALOGNASE"/>
</dbReference>
<dbReference type="SFLD" id="SFLDG01129">
    <property type="entry name" value="C1.5:_HAD__Beta-PGM__Phosphata"/>
    <property type="match status" value="1"/>
</dbReference>
<dbReference type="PANTHER" id="PTHR18901">
    <property type="entry name" value="2-DEOXYGLUCOSE-6-PHOSPHATE PHOSPHATASE 2"/>
    <property type="match status" value="1"/>
</dbReference>
<name>A0A2T1AF08_TRISK</name>
<dbReference type="Proteomes" id="UP000237718">
    <property type="component" value="Unassembled WGS sequence"/>
</dbReference>